<evidence type="ECO:0000256" key="2">
    <source>
        <dbReference type="PROSITE-ProRule" id="PRU00169"/>
    </source>
</evidence>
<dbReference type="Pfam" id="PF00072">
    <property type="entry name" value="Response_reg"/>
    <property type="match status" value="1"/>
</dbReference>
<accession>A0A1H4HB23</accession>
<keyword evidence="5" id="KW-1185">Reference proteome</keyword>
<proteinExistence type="predicted"/>
<dbReference type="GO" id="GO:0000160">
    <property type="term" value="P:phosphorelay signal transduction system"/>
    <property type="evidence" value="ECO:0007669"/>
    <property type="project" value="InterPro"/>
</dbReference>
<dbReference type="EMBL" id="FNRA01000014">
    <property type="protein sequence ID" value="SEB18258.1"/>
    <property type="molecule type" value="Genomic_DNA"/>
</dbReference>
<gene>
    <name evidence="4" type="ORF">SAMN05443550_11483</name>
</gene>
<dbReference type="PANTHER" id="PTHR44591:SF3">
    <property type="entry name" value="RESPONSE REGULATORY DOMAIN-CONTAINING PROTEIN"/>
    <property type="match status" value="1"/>
</dbReference>
<sequence>MIMKQQKMESKKIFIADDDEAIVDATSMMLEMVGYQVRHTLNGATVQTALLDRPDLLLLDIWMSGFDGRDICRRLKADPATLNIPVLMISASREIRESALESGADDFLAKPFDMDDLLEKVAKLIV</sequence>
<reference evidence="4 5" key="1">
    <citation type="submission" date="2016-10" db="EMBL/GenBank/DDBJ databases">
        <authorList>
            <person name="de Groot N.N."/>
        </authorList>
    </citation>
    <scope>NUCLEOTIDE SEQUENCE [LARGE SCALE GENOMIC DNA]</scope>
    <source>
        <strain evidence="4 5">DSM 19033</strain>
    </source>
</reference>
<protein>
    <submittedName>
        <fullName evidence="4">Response regulator receiver domain-containing protein</fullName>
    </submittedName>
</protein>
<dbReference type="InterPro" id="IPR050595">
    <property type="entry name" value="Bact_response_regulator"/>
</dbReference>
<feature type="domain" description="Response regulatory" evidence="3">
    <location>
        <begin position="12"/>
        <end position="125"/>
    </location>
</feature>
<dbReference type="Proteomes" id="UP000198850">
    <property type="component" value="Unassembled WGS sequence"/>
</dbReference>
<dbReference type="SUPFAM" id="SSF52172">
    <property type="entry name" value="CheY-like"/>
    <property type="match status" value="1"/>
</dbReference>
<dbReference type="SMART" id="SM00448">
    <property type="entry name" value="REC"/>
    <property type="match status" value="1"/>
</dbReference>
<dbReference type="InterPro" id="IPR001789">
    <property type="entry name" value="Sig_transdc_resp-reg_receiver"/>
</dbReference>
<dbReference type="InterPro" id="IPR011006">
    <property type="entry name" value="CheY-like_superfamily"/>
</dbReference>
<evidence type="ECO:0000313" key="5">
    <source>
        <dbReference type="Proteomes" id="UP000198850"/>
    </source>
</evidence>
<evidence type="ECO:0000256" key="1">
    <source>
        <dbReference type="ARBA" id="ARBA00022553"/>
    </source>
</evidence>
<evidence type="ECO:0000259" key="3">
    <source>
        <dbReference type="PROSITE" id="PS50110"/>
    </source>
</evidence>
<dbReference type="STRING" id="425514.SAMN05443550_11483"/>
<dbReference type="Gene3D" id="3.40.50.2300">
    <property type="match status" value="1"/>
</dbReference>
<keyword evidence="1 2" id="KW-0597">Phosphoprotein</keyword>
<dbReference type="AlphaFoldDB" id="A0A1H4HB23"/>
<feature type="modified residue" description="4-aspartylphosphate" evidence="2">
    <location>
        <position position="60"/>
    </location>
</feature>
<name>A0A1H4HB23_9SPHI</name>
<organism evidence="4 5">
    <name type="scientific">Pedobacter hartonius</name>
    <dbReference type="NCBI Taxonomy" id="425514"/>
    <lineage>
        <taxon>Bacteria</taxon>
        <taxon>Pseudomonadati</taxon>
        <taxon>Bacteroidota</taxon>
        <taxon>Sphingobacteriia</taxon>
        <taxon>Sphingobacteriales</taxon>
        <taxon>Sphingobacteriaceae</taxon>
        <taxon>Pedobacter</taxon>
    </lineage>
</organism>
<dbReference type="PANTHER" id="PTHR44591">
    <property type="entry name" value="STRESS RESPONSE REGULATOR PROTEIN 1"/>
    <property type="match status" value="1"/>
</dbReference>
<evidence type="ECO:0000313" key="4">
    <source>
        <dbReference type="EMBL" id="SEB18258.1"/>
    </source>
</evidence>
<dbReference type="PROSITE" id="PS50110">
    <property type="entry name" value="RESPONSE_REGULATORY"/>
    <property type="match status" value="1"/>
</dbReference>